<name>A0A7J6WRD7_THATH</name>
<dbReference type="Proteomes" id="UP000554482">
    <property type="component" value="Unassembled WGS sequence"/>
</dbReference>
<evidence type="ECO:0000313" key="1">
    <source>
        <dbReference type="EMBL" id="KAF5184191.1"/>
    </source>
</evidence>
<dbReference type="AlphaFoldDB" id="A0A7J6WRD7"/>
<dbReference type="EMBL" id="JABWDY010032434">
    <property type="protein sequence ID" value="KAF5184191.1"/>
    <property type="molecule type" value="Genomic_DNA"/>
</dbReference>
<evidence type="ECO:0000313" key="3">
    <source>
        <dbReference type="Proteomes" id="UP000554482"/>
    </source>
</evidence>
<dbReference type="EMBL" id="JABWDY010011926">
    <property type="protein sequence ID" value="KAF5199468.1"/>
    <property type="molecule type" value="Genomic_DNA"/>
</dbReference>
<keyword evidence="3" id="KW-1185">Reference proteome</keyword>
<sequence>MEEIQHSNRILEPEILEKSLFRCSLRVLPWGGYIRHVLRHNENEYGSPVDRVSHSPRQVYYSLGTSMACFHYAAG</sequence>
<organism evidence="2 3">
    <name type="scientific">Thalictrum thalictroides</name>
    <name type="common">Rue-anemone</name>
    <name type="synonym">Anemone thalictroides</name>
    <dbReference type="NCBI Taxonomy" id="46969"/>
    <lineage>
        <taxon>Eukaryota</taxon>
        <taxon>Viridiplantae</taxon>
        <taxon>Streptophyta</taxon>
        <taxon>Embryophyta</taxon>
        <taxon>Tracheophyta</taxon>
        <taxon>Spermatophyta</taxon>
        <taxon>Magnoliopsida</taxon>
        <taxon>Ranunculales</taxon>
        <taxon>Ranunculaceae</taxon>
        <taxon>Thalictroideae</taxon>
        <taxon>Thalictrum</taxon>
    </lineage>
</organism>
<accession>A0A7J6WRD7</accession>
<proteinExistence type="predicted"/>
<gene>
    <name evidence="2" type="ORF">FRX31_010945</name>
    <name evidence="1" type="ORF">FRX31_026222</name>
</gene>
<reference evidence="2 3" key="1">
    <citation type="submission" date="2020-06" db="EMBL/GenBank/DDBJ databases">
        <title>Transcriptomic and genomic resources for Thalictrum thalictroides and T. hernandezii: Facilitating candidate gene discovery in an emerging model plant lineage.</title>
        <authorList>
            <person name="Arias T."/>
            <person name="Riano-Pachon D.M."/>
            <person name="Di Stilio V.S."/>
        </authorList>
    </citation>
    <scope>NUCLEOTIDE SEQUENCE [LARGE SCALE GENOMIC DNA]</scope>
    <source>
        <strain evidence="3">cv. WT478/WT964</strain>
        <strain evidence="2">WT478/WT964</strain>
        <tissue evidence="2">Leaves</tissue>
    </source>
</reference>
<evidence type="ECO:0000313" key="2">
    <source>
        <dbReference type="EMBL" id="KAF5199468.1"/>
    </source>
</evidence>
<comment type="caution">
    <text evidence="2">The sequence shown here is derived from an EMBL/GenBank/DDBJ whole genome shotgun (WGS) entry which is preliminary data.</text>
</comment>
<protein>
    <submittedName>
        <fullName evidence="2">Uncharacterized protein</fullName>
    </submittedName>
</protein>